<reference evidence="2" key="1">
    <citation type="submission" date="2018-03" db="EMBL/GenBank/DDBJ databases">
        <title>Genomic analysis of the strain SH-1 isolated from shrimp intestine.</title>
        <authorList>
            <person name="Kim Y.-S."/>
            <person name="Kim S.-E."/>
            <person name="Kim K.-H."/>
        </authorList>
    </citation>
    <scope>NUCLEOTIDE SEQUENCE [LARGE SCALE GENOMIC DNA]</scope>
    <source>
        <strain evidence="2">SH-1</strain>
    </source>
</reference>
<dbReference type="Pfam" id="PF09424">
    <property type="entry name" value="YqeY"/>
    <property type="match status" value="1"/>
</dbReference>
<dbReference type="InterPro" id="IPR019004">
    <property type="entry name" value="YqeY/Aim41"/>
</dbReference>
<dbReference type="InterPro" id="IPR042184">
    <property type="entry name" value="YqeY/Aim41_N"/>
</dbReference>
<dbReference type="GO" id="GO:0016884">
    <property type="term" value="F:carbon-nitrogen ligase activity, with glutamine as amido-N-donor"/>
    <property type="evidence" value="ECO:0007669"/>
    <property type="project" value="InterPro"/>
</dbReference>
<dbReference type="InterPro" id="IPR023168">
    <property type="entry name" value="GatB_Yqey_C_2"/>
</dbReference>
<organism evidence="1 2">
    <name type="scientific">Pukyongiella litopenaei</name>
    <dbReference type="NCBI Taxonomy" id="2605946"/>
    <lineage>
        <taxon>Bacteria</taxon>
        <taxon>Pseudomonadati</taxon>
        <taxon>Pseudomonadota</taxon>
        <taxon>Alphaproteobacteria</taxon>
        <taxon>Rhodobacterales</taxon>
        <taxon>Paracoccaceae</taxon>
        <taxon>Pukyongiella</taxon>
    </lineage>
</organism>
<name>A0A2S0MTG8_9RHOB</name>
<dbReference type="Gene3D" id="1.10.1510.10">
    <property type="entry name" value="Uncharacterised protein YqeY/AIM41 PF09424, N-terminal domain"/>
    <property type="match status" value="1"/>
</dbReference>
<proteinExistence type="predicted"/>
<gene>
    <name evidence="1" type="ORF">C6Y53_15770</name>
</gene>
<sequence>MEIRARINAALKQAMKDKETVRLSTLRLVCAAIKDQEIAGRGAGKEEAIGDPDVLAILGKMAKQRHESARAYEEGGRLDLAERERQEIEIIEEFLPRQLDSDEVAAAIAKVVEETGAGSIRDMGRVMAALKGRYSGQMDFGKVGPMVKDRLCAGNGQGG</sequence>
<evidence type="ECO:0000313" key="2">
    <source>
        <dbReference type="Proteomes" id="UP000237655"/>
    </source>
</evidence>
<dbReference type="PANTHER" id="PTHR28055">
    <property type="entry name" value="ALTERED INHERITANCE OF MITOCHONDRIA PROTEIN 41, MITOCHONDRIAL"/>
    <property type="match status" value="1"/>
</dbReference>
<dbReference type="SUPFAM" id="SSF89095">
    <property type="entry name" value="GatB/YqeY motif"/>
    <property type="match status" value="1"/>
</dbReference>
<protein>
    <submittedName>
        <fullName evidence="1">GatB/YqeY domain-containing protein</fullName>
    </submittedName>
</protein>
<dbReference type="PANTHER" id="PTHR28055:SF1">
    <property type="entry name" value="ALTERED INHERITANCE OF MITOCHONDRIA PROTEIN 41, MITOCHONDRIAL"/>
    <property type="match status" value="1"/>
</dbReference>
<keyword evidence="2" id="KW-1185">Reference proteome</keyword>
<dbReference type="EMBL" id="CP027665">
    <property type="protein sequence ID" value="AVO39021.1"/>
    <property type="molecule type" value="Genomic_DNA"/>
</dbReference>
<dbReference type="AlphaFoldDB" id="A0A2S0MTG8"/>
<accession>A0A2S0MTG8</accession>
<dbReference type="Gene3D" id="1.10.10.410">
    <property type="match status" value="1"/>
</dbReference>
<dbReference type="RefSeq" id="WP_106473331.1">
    <property type="nucleotide sequence ID" value="NZ_CP027665.1"/>
</dbReference>
<dbReference type="InterPro" id="IPR003789">
    <property type="entry name" value="Asn/Gln_tRNA_amidoTrase-B-like"/>
</dbReference>
<dbReference type="KEGG" id="thas:C6Y53_15770"/>
<evidence type="ECO:0000313" key="1">
    <source>
        <dbReference type="EMBL" id="AVO39021.1"/>
    </source>
</evidence>
<dbReference type="Proteomes" id="UP000237655">
    <property type="component" value="Chromosome"/>
</dbReference>